<protein>
    <recommendedName>
        <fullName evidence="4">Transmembrane protein</fullName>
    </recommendedName>
</protein>
<keyword evidence="1" id="KW-0472">Membrane</keyword>
<organism evidence="2 3">
    <name type="scientific">Pseudomonas aeruginosa</name>
    <dbReference type="NCBI Taxonomy" id="287"/>
    <lineage>
        <taxon>Bacteria</taxon>
        <taxon>Pseudomonadati</taxon>
        <taxon>Pseudomonadota</taxon>
        <taxon>Gammaproteobacteria</taxon>
        <taxon>Pseudomonadales</taxon>
        <taxon>Pseudomonadaceae</taxon>
        <taxon>Pseudomonas</taxon>
    </lineage>
</organism>
<feature type="transmembrane region" description="Helical" evidence="1">
    <location>
        <begin position="131"/>
        <end position="152"/>
    </location>
</feature>
<evidence type="ECO:0008006" key="4">
    <source>
        <dbReference type="Google" id="ProtNLM"/>
    </source>
</evidence>
<sequence>MEATLSRKAVRTTRFGDVVRWMLFPAAMMLRGKNVARVPGVTDMRMAGFLEFFFGVPNKAGARVVFWRRWPLALALLSVVQNAWDTGKACASMSVSLLGGSVFGYLFAVPTALMGGVVGAGVAVAAMVASLAWLVSVGLLAFAGYALVMAAVTGASVTAGGGFAVVLVGSLLCWGVAQVGVVVATGVFLRVGGESSLFGVDLKVFE</sequence>
<evidence type="ECO:0000313" key="2">
    <source>
        <dbReference type="EMBL" id="CRP81062.1"/>
    </source>
</evidence>
<reference evidence="3" key="1">
    <citation type="submission" date="2015-06" db="EMBL/GenBank/DDBJ databases">
        <authorList>
            <person name="Radhakrishnan Rajesh"/>
            <person name="Underwood Anthony"/>
            <person name="Al-Shahib Ali"/>
        </authorList>
    </citation>
    <scope>NUCLEOTIDE SEQUENCE [LARGE SCALE GENOMIC DNA]</scope>
    <source>
        <strain evidence="3">P19_London_7_VIM_2_05_10</strain>
    </source>
</reference>
<name>A0A9P1W176_PSEAI</name>
<evidence type="ECO:0000256" key="1">
    <source>
        <dbReference type="SAM" id="Phobius"/>
    </source>
</evidence>
<accession>A0A9P1W176</accession>
<dbReference type="EMBL" id="CVVU01000245">
    <property type="protein sequence ID" value="CRP81062.1"/>
    <property type="molecule type" value="Genomic_DNA"/>
</dbReference>
<dbReference type="RefSeq" id="WP_023980688.1">
    <property type="nucleotide sequence ID" value="NZ_CAADLS010000456.1"/>
</dbReference>
<feature type="transmembrane region" description="Helical" evidence="1">
    <location>
        <begin position="164"/>
        <end position="189"/>
    </location>
</feature>
<dbReference type="AlphaFoldDB" id="A0A9P1W176"/>
<dbReference type="Proteomes" id="UP000045039">
    <property type="component" value="Unassembled WGS sequence"/>
</dbReference>
<keyword evidence="1" id="KW-0812">Transmembrane</keyword>
<proteinExistence type="predicted"/>
<evidence type="ECO:0000313" key="3">
    <source>
        <dbReference type="Proteomes" id="UP000045039"/>
    </source>
</evidence>
<feature type="transmembrane region" description="Helical" evidence="1">
    <location>
        <begin position="102"/>
        <end position="125"/>
    </location>
</feature>
<gene>
    <name evidence="2" type="ORF">PAERUG_P19_London_7_VIM_2_05_10_05630</name>
</gene>
<comment type="caution">
    <text evidence="2">The sequence shown here is derived from an EMBL/GenBank/DDBJ whole genome shotgun (WGS) entry which is preliminary data.</text>
</comment>
<keyword evidence="1" id="KW-1133">Transmembrane helix</keyword>